<protein>
    <submittedName>
        <fullName evidence="1">Uncharacterized protein</fullName>
    </submittedName>
</protein>
<organism evidence="1">
    <name type="scientific">Anguilla anguilla</name>
    <name type="common">European freshwater eel</name>
    <name type="synonym">Muraena anguilla</name>
    <dbReference type="NCBI Taxonomy" id="7936"/>
    <lineage>
        <taxon>Eukaryota</taxon>
        <taxon>Metazoa</taxon>
        <taxon>Chordata</taxon>
        <taxon>Craniata</taxon>
        <taxon>Vertebrata</taxon>
        <taxon>Euteleostomi</taxon>
        <taxon>Actinopterygii</taxon>
        <taxon>Neopterygii</taxon>
        <taxon>Teleostei</taxon>
        <taxon>Anguilliformes</taxon>
        <taxon>Anguillidae</taxon>
        <taxon>Anguilla</taxon>
    </lineage>
</organism>
<dbReference type="AlphaFoldDB" id="A0A0E9X0E3"/>
<sequence length="35" mass="4087">MNAYTIIKFCKEICIYKCTVHCINSPVTHNLFPLK</sequence>
<reference evidence="1" key="2">
    <citation type="journal article" date="2015" name="Fish Shellfish Immunol.">
        <title>Early steps in the European eel (Anguilla anguilla)-Vibrio vulnificus interaction in the gills: Role of the RtxA13 toxin.</title>
        <authorList>
            <person name="Callol A."/>
            <person name="Pajuelo D."/>
            <person name="Ebbesson L."/>
            <person name="Teles M."/>
            <person name="MacKenzie S."/>
            <person name="Amaro C."/>
        </authorList>
    </citation>
    <scope>NUCLEOTIDE SEQUENCE</scope>
</reference>
<dbReference type="EMBL" id="GBXM01013409">
    <property type="protein sequence ID" value="JAH95168.1"/>
    <property type="molecule type" value="Transcribed_RNA"/>
</dbReference>
<reference evidence="1" key="1">
    <citation type="submission" date="2014-11" db="EMBL/GenBank/DDBJ databases">
        <authorList>
            <person name="Amaro Gonzalez C."/>
        </authorList>
    </citation>
    <scope>NUCLEOTIDE SEQUENCE</scope>
</reference>
<accession>A0A0E9X0E3</accession>
<name>A0A0E9X0E3_ANGAN</name>
<evidence type="ECO:0000313" key="1">
    <source>
        <dbReference type="EMBL" id="JAH95168.1"/>
    </source>
</evidence>
<proteinExistence type="predicted"/>